<proteinExistence type="predicted"/>
<feature type="domain" description="DUF7043" evidence="1">
    <location>
        <begin position="5"/>
        <end position="102"/>
    </location>
</feature>
<dbReference type="AlphaFoldDB" id="A0A7R8CJP8"/>
<keyword evidence="3" id="KW-1185">Reference proteome</keyword>
<dbReference type="PANTHER" id="PTHR22255:SF9">
    <property type="entry name" value="LP06548P"/>
    <property type="match status" value="1"/>
</dbReference>
<sequence>MSHHHEWFSINQEAGLHLNKKGHTLKLRNFTSGSSSVVTCHSMDPISGSNSVQIISHVKAGCDSGYVCMVFHGRDRHVIQMQYGEKGRHPSEACSHYHFDSKYSPTLTFVSGLHNRQPCPFSGLYTISGELLPQIFRAEGTSCREDSIMFMYSGCSGSSHVRIEYRCPKSSVMSQENSKYISSEFNCHVQWPIQDNYQALILSSSDGGKKDFLCLTYLENSDGVITASLDQNACLVNGFKDIGTFNVTSSGPCLEALTGSNTSKSYSQGLSGLLLIIPIYLLLVPLKSRVTLE</sequence>
<gene>
    <name evidence="2" type="ORF">LSAA_4700</name>
</gene>
<accession>A0A7R8CJP8</accession>
<dbReference type="OrthoDB" id="9979716at2759"/>
<evidence type="ECO:0000313" key="2">
    <source>
        <dbReference type="EMBL" id="CAF2843728.1"/>
    </source>
</evidence>
<dbReference type="Pfam" id="PF23070">
    <property type="entry name" value="DUF7043"/>
    <property type="match status" value="1"/>
</dbReference>
<evidence type="ECO:0000313" key="3">
    <source>
        <dbReference type="Proteomes" id="UP000675881"/>
    </source>
</evidence>
<dbReference type="InterPro" id="IPR055471">
    <property type="entry name" value="DUF7043"/>
</dbReference>
<dbReference type="EMBL" id="HG994593">
    <property type="protein sequence ID" value="CAF2843728.1"/>
    <property type="molecule type" value="Genomic_DNA"/>
</dbReference>
<reference evidence="2" key="1">
    <citation type="submission" date="2021-02" db="EMBL/GenBank/DDBJ databases">
        <authorList>
            <person name="Bekaert M."/>
        </authorList>
    </citation>
    <scope>NUCLEOTIDE SEQUENCE</scope>
    <source>
        <strain evidence="2">IoA-00</strain>
    </source>
</reference>
<dbReference type="GO" id="GO:0061909">
    <property type="term" value="P:autophagosome-lysosome fusion"/>
    <property type="evidence" value="ECO:0007669"/>
    <property type="project" value="TreeGrafter"/>
</dbReference>
<name>A0A7R8CJP8_LEPSM</name>
<dbReference type="PANTHER" id="PTHR22255">
    <property type="entry name" value="LP06548P"/>
    <property type="match status" value="1"/>
</dbReference>
<organism evidence="2 3">
    <name type="scientific">Lepeophtheirus salmonis</name>
    <name type="common">Salmon louse</name>
    <name type="synonym">Caligus salmonis</name>
    <dbReference type="NCBI Taxonomy" id="72036"/>
    <lineage>
        <taxon>Eukaryota</taxon>
        <taxon>Metazoa</taxon>
        <taxon>Ecdysozoa</taxon>
        <taxon>Arthropoda</taxon>
        <taxon>Crustacea</taxon>
        <taxon>Multicrustacea</taxon>
        <taxon>Hexanauplia</taxon>
        <taxon>Copepoda</taxon>
        <taxon>Siphonostomatoida</taxon>
        <taxon>Caligidae</taxon>
        <taxon>Lepeophtheirus</taxon>
    </lineage>
</organism>
<evidence type="ECO:0000259" key="1">
    <source>
        <dbReference type="Pfam" id="PF23070"/>
    </source>
</evidence>
<protein>
    <submittedName>
        <fullName evidence="2">(salmon louse) hypothetical protein</fullName>
    </submittedName>
</protein>
<dbReference type="Proteomes" id="UP000675881">
    <property type="component" value="Chromosome 14"/>
</dbReference>